<keyword evidence="2" id="KW-0175">Coiled coil</keyword>
<reference evidence="6 7" key="1">
    <citation type="submission" date="2018-05" db="EMBL/GenBank/DDBJ databases">
        <title>Acuticoccus sediminis sp. nov., isolated from deep-sea sediment of Indian Ocean.</title>
        <authorList>
            <person name="Liu X."/>
            <person name="Lai Q."/>
            <person name="Du Y."/>
            <person name="Sun F."/>
            <person name="Zhang X."/>
            <person name="Wang S."/>
            <person name="Shao Z."/>
        </authorList>
    </citation>
    <scope>NUCLEOTIDE SEQUENCE [LARGE SCALE GENOMIC DNA]</scope>
    <source>
        <strain evidence="6 7">PTG4-2</strain>
    </source>
</reference>
<dbReference type="AlphaFoldDB" id="A0A8B2NRW2"/>
<comment type="similarity">
    <text evidence="1">Belongs to the membrane fusion protein (MFP) (TC 8.A.1) family.</text>
</comment>
<evidence type="ECO:0000256" key="3">
    <source>
        <dbReference type="SAM" id="MobiDB-lite"/>
    </source>
</evidence>
<dbReference type="InterPro" id="IPR058625">
    <property type="entry name" value="MdtA-like_BSH"/>
</dbReference>
<dbReference type="GO" id="GO:1990281">
    <property type="term" value="C:efflux pump complex"/>
    <property type="evidence" value="ECO:0007669"/>
    <property type="project" value="TreeGrafter"/>
</dbReference>
<dbReference type="Gene3D" id="2.40.30.170">
    <property type="match status" value="1"/>
</dbReference>
<dbReference type="InterPro" id="IPR006143">
    <property type="entry name" value="RND_pump_MFP"/>
</dbReference>
<dbReference type="NCBIfam" id="TIGR01730">
    <property type="entry name" value="RND_mfp"/>
    <property type="match status" value="1"/>
</dbReference>
<dbReference type="Gene3D" id="2.40.420.20">
    <property type="match status" value="1"/>
</dbReference>
<keyword evidence="4" id="KW-0812">Transmembrane</keyword>
<keyword evidence="4" id="KW-0472">Membrane</keyword>
<feature type="transmembrane region" description="Helical" evidence="4">
    <location>
        <begin position="71"/>
        <end position="90"/>
    </location>
</feature>
<protein>
    <submittedName>
        <fullName evidence="6">Efflux RND transporter periplasmic adaptor subunit</fullName>
    </submittedName>
</protein>
<dbReference type="RefSeq" id="WP_111350469.1">
    <property type="nucleotide sequence ID" value="NZ_QHHQ01000006.1"/>
</dbReference>
<accession>A0A8B2NRW2</accession>
<dbReference type="Pfam" id="PF25917">
    <property type="entry name" value="BSH_RND"/>
    <property type="match status" value="1"/>
</dbReference>
<evidence type="ECO:0000256" key="4">
    <source>
        <dbReference type="SAM" id="Phobius"/>
    </source>
</evidence>
<evidence type="ECO:0000313" key="6">
    <source>
        <dbReference type="EMBL" id="RAH98956.1"/>
    </source>
</evidence>
<feature type="coiled-coil region" evidence="2">
    <location>
        <begin position="161"/>
        <end position="240"/>
    </location>
</feature>
<dbReference type="PANTHER" id="PTHR30469:SF38">
    <property type="entry name" value="HLYD FAMILY SECRETION PROTEIN"/>
    <property type="match status" value="1"/>
</dbReference>
<keyword evidence="4" id="KW-1133">Transmembrane helix</keyword>
<gene>
    <name evidence="6" type="ORF">DLJ53_25335</name>
</gene>
<keyword evidence="7" id="KW-1185">Reference proteome</keyword>
<proteinExistence type="inferred from homology"/>
<feature type="domain" description="Multidrug resistance protein MdtA-like barrel-sandwich hybrid" evidence="5">
    <location>
        <begin position="121"/>
        <end position="289"/>
    </location>
</feature>
<evidence type="ECO:0000313" key="7">
    <source>
        <dbReference type="Proteomes" id="UP000249590"/>
    </source>
</evidence>
<dbReference type="SUPFAM" id="SSF111369">
    <property type="entry name" value="HlyD-like secretion proteins"/>
    <property type="match status" value="1"/>
</dbReference>
<name>A0A8B2NRW2_9HYPH</name>
<dbReference type="Gene3D" id="2.40.50.100">
    <property type="match status" value="1"/>
</dbReference>
<organism evidence="6 7">
    <name type="scientific">Acuticoccus sediminis</name>
    <dbReference type="NCBI Taxonomy" id="2184697"/>
    <lineage>
        <taxon>Bacteria</taxon>
        <taxon>Pseudomonadati</taxon>
        <taxon>Pseudomonadota</taxon>
        <taxon>Alphaproteobacteria</taxon>
        <taxon>Hyphomicrobiales</taxon>
        <taxon>Amorphaceae</taxon>
        <taxon>Acuticoccus</taxon>
    </lineage>
</organism>
<comment type="caution">
    <text evidence="6">The sequence shown here is derived from an EMBL/GenBank/DDBJ whole genome shotgun (WGS) entry which is preliminary data.</text>
</comment>
<dbReference type="Proteomes" id="UP000249590">
    <property type="component" value="Unassembled WGS sequence"/>
</dbReference>
<evidence type="ECO:0000256" key="1">
    <source>
        <dbReference type="ARBA" id="ARBA00009477"/>
    </source>
</evidence>
<sequence length="448" mass="46969">MAVRDSARTTAHVADVQAGGRAAATSAPIPRAPSDLTPQDLSRPDPAPRARQMAPTLSAPRPPSRGRRFPFLWTAIAVAACGLALFGVRYEIPRQVDHYPILPATFVAELTAPATLDARRIANVATTGAGQIVSLPVEEGDVVAADDVLAELDPRTNRAELAAAEASAASAARTVEMARAELARARSAQERLAREHQRQTSLAGRGVIASAALEASADALAQAQADRDRAGAAVAQALAEEKAATARTDVRRTLLDESTVRAPFAGIVTDVPVHVGDTLATGAPVATVVDPASLIFTAWLDEASVGAIRPGQRATVTLPGTPAETLGARVLRADRTVDSETREFTVDLVPDMAPSHWAIGQRARVTIDIAAREGALATPTRTLAPRGGEPGVWVVRDGRIHWRPITLGGVSGDRVEVLDGLSPGEIVVDADRPYEAMRVVPRSSEDGS</sequence>
<dbReference type="OrthoDB" id="9813967at2"/>
<evidence type="ECO:0000256" key="2">
    <source>
        <dbReference type="SAM" id="Coils"/>
    </source>
</evidence>
<dbReference type="GO" id="GO:0015562">
    <property type="term" value="F:efflux transmembrane transporter activity"/>
    <property type="evidence" value="ECO:0007669"/>
    <property type="project" value="TreeGrafter"/>
</dbReference>
<dbReference type="PANTHER" id="PTHR30469">
    <property type="entry name" value="MULTIDRUG RESISTANCE PROTEIN MDTA"/>
    <property type="match status" value="1"/>
</dbReference>
<evidence type="ECO:0000259" key="5">
    <source>
        <dbReference type="Pfam" id="PF25917"/>
    </source>
</evidence>
<feature type="region of interest" description="Disordered" evidence="3">
    <location>
        <begin position="1"/>
        <end position="62"/>
    </location>
</feature>
<dbReference type="EMBL" id="QHHQ01000006">
    <property type="protein sequence ID" value="RAH98956.1"/>
    <property type="molecule type" value="Genomic_DNA"/>
</dbReference>